<dbReference type="InterPro" id="IPR010282">
    <property type="entry name" value="Uncharacterised_HutD/Ves"/>
</dbReference>
<dbReference type="InterPro" id="IPR014710">
    <property type="entry name" value="RmlC-like_jellyroll"/>
</dbReference>
<dbReference type="EMBL" id="JAALFE010000001">
    <property type="protein sequence ID" value="NGQ89526.1"/>
    <property type="molecule type" value="Genomic_DNA"/>
</dbReference>
<dbReference type="SUPFAM" id="SSF51182">
    <property type="entry name" value="RmlC-like cupins"/>
    <property type="match status" value="1"/>
</dbReference>
<sequence>MRHLTQADYTRQPWKNGKGITVELARAEQDGALLWRLSMATVAEDGPFSLFPGIERNLTVLSGPGFRLSGPGIALDCRPLQPVAFPGDTPVAATGTASGPSDDFNVMTARNLPLPSVTLHHGPAMIAAGGLTALFALEPLRVSGRALARHDLILTEGPLDLQTASRALSVRLAVPA</sequence>
<proteinExistence type="predicted"/>
<evidence type="ECO:0000313" key="1">
    <source>
        <dbReference type="EMBL" id="NGQ89526.1"/>
    </source>
</evidence>
<evidence type="ECO:0000313" key="2">
    <source>
        <dbReference type="Proteomes" id="UP000474758"/>
    </source>
</evidence>
<dbReference type="Gene3D" id="2.60.120.10">
    <property type="entry name" value="Jelly Rolls"/>
    <property type="match status" value="1"/>
</dbReference>
<dbReference type="Proteomes" id="UP000474758">
    <property type="component" value="Unassembled WGS sequence"/>
</dbReference>
<comment type="caution">
    <text evidence="1">The sequence shown here is derived from an EMBL/GenBank/DDBJ whole genome shotgun (WGS) entry which is preliminary data.</text>
</comment>
<dbReference type="InterPro" id="IPR011051">
    <property type="entry name" value="RmlC_Cupin_sf"/>
</dbReference>
<dbReference type="PANTHER" id="PTHR37943">
    <property type="entry name" value="PROTEIN VES"/>
    <property type="match status" value="1"/>
</dbReference>
<dbReference type="RefSeq" id="WP_165046617.1">
    <property type="nucleotide sequence ID" value="NZ_JAALFE010000001.1"/>
</dbReference>
<name>A0A6M1TR45_9RHOB</name>
<accession>A0A6M1TR45</accession>
<dbReference type="AlphaFoldDB" id="A0A6M1TR45"/>
<protein>
    <submittedName>
        <fullName evidence="1">HutD family protein</fullName>
    </submittedName>
</protein>
<reference evidence="1 2" key="1">
    <citation type="submission" date="2020-02" db="EMBL/GenBank/DDBJ databases">
        <title>Rhodobacter translucens sp. nov., a novel bacterium isolated from activated sludge.</title>
        <authorList>
            <person name="Liu J."/>
        </authorList>
    </citation>
    <scope>NUCLEOTIDE SEQUENCE [LARGE SCALE GENOMIC DNA]</scope>
    <source>
        <strain evidence="1 2">HX-7-19</strain>
    </source>
</reference>
<dbReference type="Pfam" id="PF05962">
    <property type="entry name" value="HutD"/>
    <property type="match status" value="1"/>
</dbReference>
<organism evidence="1 2">
    <name type="scientific">Paragemmobacter kunshanensis</name>
    <dbReference type="NCBI Taxonomy" id="2583234"/>
    <lineage>
        <taxon>Bacteria</taxon>
        <taxon>Pseudomonadati</taxon>
        <taxon>Pseudomonadota</taxon>
        <taxon>Alphaproteobacteria</taxon>
        <taxon>Rhodobacterales</taxon>
        <taxon>Paracoccaceae</taxon>
        <taxon>Paragemmobacter</taxon>
    </lineage>
</organism>
<keyword evidence="2" id="KW-1185">Reference proteome</keyword>
<dbReference type="CDD" id="cd20293">
    <property type="entry name" value="cupin_HutD_N"/>
    <property type="match status" value="1"/>
</dbReference>
<gene>
    <name evidence="1" type="ORF">G5V65_01355</name>
</gene>
<dbReference type="PANTHER" id="PTHR37943:SF1">
    <property type="entry name" value="PROTEIN VES"/>
    <property type="match status" value="1"/>
</dbReference>